<feature type="non-terminal residue" evidence="1">
    <location>
        <position position="27"/>
    </location>
</feature>
<accession>A0A382VXZ1</accession>
<gene>
    <name evidence="1" type="ORF">METZ01_LOCUS404188</name>
</gene>
<sequence>MENLMVMENSLGLMGKSMLGNGRMEKG</sequence>
<protein>
    <submittedName>
        <fullName evidence="1">Uncharacterized protein</fullName>
    </submittedName>
</protein>
<evidence type="ECO:0000313" key="1">
    <source>
        <dbReference type="EMBL" id="SVD51334.1"/>
    </source>
</evidence>
<reference evidence="1" key="1">
    <citation type="submission" date="2018-05" db="EMBL/GenBank/DDBJ databases">
        <authorList>
            <person name="Lanie J.A."/>
            <person name="Ng W.-L."/>
            <person name="Kazmierczak K.M."/>
            <person name="Andrzejewski T.M."/>
            <person name="Davidsen T.M."/>
            <person name="Wayne K.J."/>
            <person name="Tettelin H."/>
            <person name="Glass J.I."/>
            <person name="Rusch D."/>
            <person name="Podicherti R."/>
            <person name="Tsui H.-C.T."/>
            <person name="Winkler M.E."/>
        </authorList>
    </citation>
    <scope>NUCLEOTIDE SEQUENCE</scope>
</reference>
<organism evidence="1">
    <name type="scientific">marine metagenome</name>
    <dbReference type="NCBI Taxonomy" id="408172"/>
    <lineage>
        <taxon>unclassified sequences</taxon>
        <taxon>metagenomes</taxon>
        <taxon>ecological metagenomes</taxon>
    </lineage>
</organism>
<proteinExistence type="predicted"/>
<name>A0A382VXZ1_9ZZZZ</name>
<dbReference type="EMBL" id="UINC01155469">
    <property type="protein sequence ID" value="SVD51334.1"/>
    <property type="molecule type" value="Genomic_DNA"/>
</dbReference>
<dbReference type="AlphaFoldDB" id="A0A382VXZ1"/>